<dbReference type="Gramene" id="rna21872">
    <property type="protein sequence ID" value="RHN59758.1"/>
    <property type="gene ID" value="gene21872"/>
</dbReference>
<dbReference type="EMBL" id="PSQE01000004">
    <property type="protein sequence ID" value="RHN59758.1"/>
    <property type="molecule type" value="Genomic_DNA"/>
</dbReference>
<reference evidence="1" key="1">
    <citation type="journal article" date="2018" name="Nat. Plants">
        <title>Whole-genome landscape of Medicago truncatula symbiotic genes.</title>
        <authorList>
            <person name="Pecrix Y."/>
            <person name="Gamas P."/>
            <person name="Carrere S."/>
        </authorList>
    </citation>
    <scope>NUCLEOTIDE SEQUENCE</scope>
    <source>
        <tissue evidence="1">Leaves</tissue>
    </source>
</reference>
<organism evidence="1">
    <name type="scientific">Medicago truncatula</name>
    <name type="common">Barrel medic</name>
    <name type="synonym">Medicago tribuloides</name>
    <dbReference type="NCBI Taxonomy" id="3880"/>
    <lineage>
        <taxon>Eukaryota</taxon>
        <taxon>Viridiplantae</taxon>
        <taxon>Streptophyta</taxon>
        <taxon>Embryophyta</taxon>
        <taxon>Tracheophyta</taxon>
        <taxon>Spermatophyta</taxon>
        <taxon>Magnoliopsida</taxon>
        <taxon>eudicotyledons</taxon>
        <taxon>Gunneridae</taxon>
        <taxon>Pentapetalae</taxon>
        <taxon>rosids</taxon>
        <taxon>fabids</taxon>
        <taxon>Fabales</taxon>
        <taxon>Fabaceae</taxon>
        <taxon>Papilionoideae</taxon>
        <taxon>50 kb inversion clade</taxon>
        <taxon>NPAAA clade</taxon>
        <taxon>Hologalegina</taxon>
        <taxon>IRL clade</taxon>
        <taxon>Trifolieae</taxon>
        <taxon>Medicago</taxon>
    </lineage>
</organism>
<name>A0A396I4R0_MEDTR</name>
<proteinExistence type="predicted"/>
<dbReference type="Proteomes" id="UP000265566">
    <property type="component" value="Chromosome 4"/>
</dbReference>
<protein>
    <submittedName>
        <fullName evidence="1">Uncharacterized protein</fullName>
    </submittedName>
</protein>
<gene>
    <name evidence="1" type="ORF">MtrunA17_Chr4g0017311</name>
</gene>
<evidence type="ECO:0000313" key="1">
    <source>
        <dbReference type="EMBL" id="RHN59758.1"/>
    </source>
</evidence>
<dbReference type="AlphaFoldDB" id="A0A396I4R0"/>
<accession>A0A396I4R0</accession>
<sequence>MLYVPYSTQLCRKIQARTQEIIKCKDQLARARKWQKVPDLHALNMPKASSQQANSPQ</sequence>
<comment type="caution">
    <text evidence="1">The sequence shown here is derived from an EMBL/GenBank/DDBJ whole genome shotgun (WGS) entry which is preliminary data.</text>
</comment>